<organism evidence="2 3">
    <name type="scientific">Cuscuta epithymum</name>
    <dbReference type="NCBI Taxonomy" id="186058"/>
    <lineage>
        <taxon>Eukaryota</taxon>
        <taxon>Viridiplantae</taxon>
        <taxon>Streptophyta</taxon>
        <taxon>Embryophyta</taxon>
        <taxon>Tracheophyta</taxon>
        <taxon>Spermatophyta</taxon>
        <taxon>Magnoliopsida</taxon>
        <taxon>eudicotyledons</taxon>
        <taxon>Gunneridae</taxon>
        <taxon>Pentapetalae</taxon>
        <taxon>asterids</taxon>
        <taxon>lamiids</taxon>
        <taxon>Solanales</taxon>
        <taxon>Convolvulaceae</taxon>
        <taxon>Cuscuteae</taxon>
        <taxon>Cuscuta</taxon>
        <taxon>Cuscuta subgen. Cuscuta</taxon>
    </lineage>
</organism>
<gene>
    <name evidence="2" type="ORF">CEPIT_LOCUS19643</name>
</gene>
<keyword evidence="1" id="KW-1133">Transmembrane helix</keyword>
<keyword evidence="1" id="KW-0812">Transmembrane</keyword>
<reference evidence="2" key="1">
    <citation type="submission" date="2022-07" db="EMBL/GenBank/DDBJ databases">
        <authorList>
            <person name="Macas J."/>
            <person name="Novak P."/>
            <person name="Neumann P."/>
        </authorList>
    </citation>
    <scope>NUCLEOTIDE SEQUENCE</scope>
</reference>
<name>A0AAV0DWS5_9ASTE</name>
<protein>
    <submittedName>
        <fullName evidence="2">Uncharacterized protein</fullName>
    </submittedName>
</protein>
<comment type="caution">
    <text evidence="2">The sequence shown here is derived from an EMBL/GenBank/DDBJ whole genome shotgun (WGS) entry which is preliminary data.</text>
</comment>
<evidence type="ECO:0000313" key="2">
    <source>
        <dbReference type="EMBL" id="CAH9111767.1"/>
    </source>
</evidence>
<proteinExistence type="predicted"/>
<evidence type="ECO:0000256" key="1">
    <source>
        <dbReference type="SAM" id="Phobius"/>
    </source>
</evidence>
<feature type="transmembrane region" description="Helical" evidence="1">
    <location>
        <begin position="86"/>
        <end position="103"/>
    </location>
</feature>
<evidence type="ECO:0000313" key="3">
    <source>
        <dbReference type="Proteomes" id="UP001152523"/>
    </source>
</evidence>
<dbReference type="EMBL" id="CAMAPF010000185">
    <property type="protein sequence ID" value="CAH9111767.1"/>
    <property type="molecule type" value="Genomic_DNA"/>
</dbReference>
<sequence>MQKMEPPNNNGDIMWKKRRHLLSIMKQKWEMEPTNGGWEPPKGHILSLQTKWDSQNKMSRDIWQIIVWTTIHYFTNVQHYNSNGVFTIYALFNFYHVIIVPLWKTPI</sequence>
<accession>A0AAV0DWS5</accession>
<keyword evidence="1" id="KW-0472">Membrane</keyword>
<keyword evidence="3" id="KW-1185">Reference proteome</keyword>
<dbReference type="Proteomes" id="UP001152523">
    <property type="component" value="Unassembled WGS sequence"/>
</dbReference>
<dbReference type="AlphaFoldDB" id="A0AAV0DWS5"/>